<dbReference type="EMBL" id="JANPWB010000002">
    <property type="protein sequence ID" value="KAJ1211122.1"/>
    <property type="molecule type" value="Genomic_DNA"/>
</dbReference>
<comment type="caution">
    <text evidence="1">The sequence shown here is derived from an EMBL/GenBank/DDBJ whole genome shotgun (WGS) entry which is preliminary data.</text>
</comment>
<dbReference type="AlphaFoldDB" id="A0AAV7WEF7"/>
<keyword evidence="2" id="KW-1185">Reference proteome</keyword>
<gene>
    <name evidence="1" type="ORF">NDU88_006483</name>
</gene>
<protein>
    <submittedName>
        <fullName evidence="1">Uncharacterized protein</fullName>
    </submittedName>
</protein>
<name>A0AAV7WEF7_PLEWA</name>
<sequence length="78" mass="8799">MNGLWPWRSGVGNQHTPPRCTGHLPLKPLGHISRGRFVVLMKLEAIHVFGDGALRSNEVLDYSVANREKPYFILGRYA</sequence>
<proteinExistence type="predicted"/>
<dbReference type="Proteomes" id="UP001066276">
    <property type="component" value="Chromosome 1_2"/>
</dbReference>
<organism evidence="1 2">
    <name type="scientific">Pleurodeles waltl</name>
    <name type="common">Iberian ribbed newt</name>
    <dbReference type="NCBI Taxonomy" id="8319"/>
    <lineage>
        <taxon>Eukaryota</taxon>
        <taxon>Metazoa</taxon>
        <taxon>Chordata</taxon>
        <taxon>Craniata</taxon>
        <taxon>Vertebrata</taxon>
        <taxon>Euteleostomi</taxon>
        <taxon>Amphibia</taxon>
        <taxon>Batrachia</taxon>
        <taxon>Caudata</taxon>
        <taxon>Salamandroidea</taxon>
        <taxon>Salamandridae</taxon>
        <taxon>Pleurodelinae</taxon>
        <taxon>Pleurodeles</taxon>
    </lineage>
</organism>
<reference evidence="1" key="1">
    <citation type="journal article" date="2022" name="bioRxiv">
        <title>Sequencing and chromosome-scale assembly of the giantPleurodeles waltlgenome.</title>
        <authorList>
            <person name="Brown T."/>
            <person name="Elewa A."/>
            <person name="Iarovenko S."/>
            <person name="Subramanian E."/>
            <person name="Araus A.J."/>
            <person name="Petzold A."/>
            <person name="Susuki M."/>
            <person name="Suzuki K.-i.T."/>
            <person name="Hayashi T."/>
            <person name="Toyoda A."/>
            <person name="Oliveira C."/>
            <person name="Osipova E."/>
            <person name="Leigh N.D."/>
            <person name="Simon A."/>
            <person name="Yun M.H."/>
        </authorList>
    </citation>
    <scope>NUCLEOTIDE SEQUENCE</scope>
    <source>
        <strain evidence="1">20211129_DDA</strain>
        <tissue evidence="1">Liver</tissue>
    </source>
</reference>
<accession>A0AAV7WEF7</accession>
<evidence type="ECO:0000313" key="2">
    <source>
        <dbReference type="Proteomes" id="UP001066276"/>
    </source>
</evidence>
<evidence type="ECO:0000313" key="1">
    <source>
        <dbReference type="EMBL" id="KAJ1211122.1"/>
    </source>
</evidence>